<reference evidence="13 14" key="1">
    <citation type="submission" date="2014-07" db="EMBL/GenBank/DDBJ databases">
        <title>Draft genome of Clostridium sulfidigenes 113A isolated from sediments associated with methane hydrate from Krishna Godavari basin.</title>
        <authorList>
            <person name="Honkalas V.S."/>
            <person name="Dabir A.P."/>
            <person name="Arora P."/>
            <person name="Dhakephalkar P.K."/>
        </authorList>
    </citation>
    <scope>NUCLEOTIDE SEQUENCE [LARGE SCALE GENOMIC DNA]</scope>
    <source>
        <strain evidence="13 14">113A</strain>
    </source>
</reference>
<sequence>MKLPIKDYFGLLYKYLKKQKNMVILLFFILVTNLVIQLANPQILRYYIDAVTENLGSENLVIAALLFIAFGIIRQVFKIISTYISEKVGWRATNALRGDLIEHCINLDMDFHKTHQSGEMLERVDGDVNALFSFFSTFVLQFISNLGLLIGIILLLYKEDWRIGLTLTMIAILDMVVMKYIEKHSSKHWEKSREYSAQLYGFLGEQITSVEDINTCGSKNYTMNSLYKLFRKMLPVEIKASLGHYYMWIANIIVFALGNAAALILSAYFYGNSLISFGTVYLIFHYVELMANPLEEIRSQMQKLQRAEASIKRVKELLQIKSTIKYGDNGLNSKDSIDVAIDGVSFSYEDGEAVLKDININIEKNAILGVLGHTGSGKTTLARLIVRIYDVCSGTIRFNGEDLKSFTKESLMENISYVTQEVQIFHATVRENLTLFNPSIKDETILNIIEDIGLLPWLNNLPQGLNTILDNGGSGLSSGEAQLLAFVRVFLKNPKLVILDEATSKLDPITEGLIDNALNKLLKNRTCIIIAHRLGTVGRADSILILEEGTIVEFGNRKKLYNDNNSKFYNLLQKGMEEVLA</sequence>
<dbReference type="GO" id="GO:0005886">
    <property type="term" value="C:plasma membrane"/>
    <property type="evidence" value="ECO:0007669"/>
    <property type="project" value="UniProtKB-SubCell"/>
</dbReference>
<feature type="transmembrane region" description="Helical" evidence="10">
    <location>
        <begin position="245"/>
        <end position="268"/>
    </location>
</feature>
<dbReference type="PANTHER" id="PTHR43394">
    <property type="entry name" value="ATP-DEPENDENT PERMEASE MDL1, MITOCHONDRIAL"/>
    <property type="match status" value="1"/>
</dbReference>
<comment type="subcellular location">
    <subcellularLocation>
        <location evidence="1">Cell membrane</location>
        <topology evidence="1">Multi-pass membrane protein</topology>
    </subcellularLocation>
</comment>
<dbReference type="PROSITE" id="PS00211">
    <property type="entry name" value="ABC_TRANSPORTER_1"/>
    <property type="match status" value="1"/>
</dbReference>
<evidence type="ECO:0000256" key="3">
    <source>
        <dbReference type="ARBA" id="ARBA00022475"/>
    </source>
</evidence>
<dbReference type="InterPro" id="IPR003439">
    <property type="entry name" value="ABC_transporter-like_ATP-bd"/>
</dbReference>
<evidence type="ECO:0000256" key="6">
    <source>
        <dbReference type="ARBA" id="ARBA00022807"/>
    </source>
</evidence>
<dbReference type="GO" id="GO:0008234">
    <property type="term" value="F:cysteine-type peptidase activity"/>
    <property type="evidence" value="ECO:0007669"/>
    <property type="project" value="UniProtKB-KW"/>
</dbReference>
<dbReference type="RefSeq" id="WP_035134936.1">
    <property type="nucleotide sequence ID" value="NZ_JPMD01000039.1"/>
</dbReference>
<evidence type="ECO:0000256" key="2">
    <source>
        <dbReference type="ARBA" id="ARBA00022448"/>
    </source>
</evidence>
<dbReference type="InterPro" id="IPR003593">
    <property type="entry name" value="AAA+_ATPase"/>
</dbReference>
<keyword evidence="8 10" id="KW-1133">Transmembrane helix</keyword>
<evidence type="ECO:0000256" key="9">
    <source>
        <dbReference type="ARBA" id="ARBA00023136"/>
    </source>
</evidence>
<keyword evidence="5" id="KW-0547">Nucleotide-binding</keyword>
<keyword evidence="2" id="KW-0813">Transport</keyword>
<feature type="transmembrane region" description="Helical" evidence="10">
    <location>
        <begin position="163"/>
        <end position="181"/>
    </location>
</feature>
<dbReference type="InterPro" id="IPR039421">
    <property type="entry name" value="Type_1_exporter"/>
</dbReference>
<dbReference type="InterPro" id="IPR011527">
    <property type="entry name" value="ABC1_TM_dom"/>
</dbReference>
<dbReference type="InterPro" id="IPR036640">
    <property type="entry name" value="ABC1_TM_sf"/>
</dbReference>
<gene>
    <name evidence="13" type="ORF">IO99_15865</name>
</gene>
<dbReference type="InterPro" id="IPR027417">
    <property type="entry name" value="P-loop_NTPase"/>
</dbReference>
<keyword evidence="4 10" id="KW-0812">Transmembrane</keyword>
<dbReference type="SUPFAM" id="SSF90123">
    <property type="entry name" value="ABC transporter transmembrane region"/>
    <property type="match status" value="1"/>
</dbReference>
<dbReference type="Proteomes" id="UP000028542">
    <property type="component" value="Unassembled WGS sequence"/>
</dbReference>
<keyword evidence="13" id="KW-0347">Helicase</keyword>
<dbReference type="GO" id="GO:0004386">
    <property type="term" value="F:helicase activity"/>
    <property type="evidence" value="ECO:0007669"/>
    <property type="project" value="UniProtKB-KW"/>
</dbReference>
<evidence type="ECO:0000313" key="13">
    <source>
        <dbReference type="EMBL" id="KEZ85207.1"/>
    </source>
</evidence>
<evidence type="ECO:0000259" key="12">
    <source>
        <dbReference type="PROSITE" id="PS50929"/>
    </source>
</evidence>
<dbReference type="FunFam" id="3.40.50.300:FF:000299">
    <property type="entry name" value="ABC transporter ATP-binding protein/permease"/>
    <property type="match status" value="1"/>
</dbReference>
<feature type="transmembrane region" description="Helical" evidence="10">
    <location>
        <begin position="59"/>
        <end position="77"/>
    </location>
</feature>
<dbReference type="AlphaFoldDB" id="A0A084J8C3"/>
<keyword evidence="6" id="KW-0788">Thiol protease</keyword>
<evidence type="ECO:0000313" key="14">
    <source>
        <dbReference type="Proteomes" id="UP000028542"/>
    </source>
</evidence>
<proteinExistence type="predicted"/>
<dbReference type="SMART" id="SM00382">
    <property type="entry name" value="AAA"/>
    <property type="match status" value="1"/>
</dbReference>
<dbReference type="EMBL" id="JPMD01000039">
    <property type="protein sequence ID" value="KEZ85207.1"/>
    <property type="molecule type" value="Genomic_DNA"/>
</dbReference>
<feature type="domain" description="ABC transporter" evidence="11">
    <location>
        <begin position="339"/>
        <end position="573"/>
    </location>
</feature>
<dbReference type="GO" id="GO:0016887">
    <property type="term" value="F:ATP hydrolysis activity"/>
    <property type="evidence" value="ECO:0007669"/>
    <property type="project" value="InterPro"/>
</dbReference>
<feature type="transmembrane region" description="Helical" evidence="10">
    <location>
        <begin position="21"/>
        <end position="39"/>
    </location>
</feature>
<evidence type="ECO:0000256" key="1">
    <source>
        <dbReference type="ARBA" id="ARBA00004651"/>
    </source>
</evidence>
<dbReference type="GO" id="GO:0005524">
    <property type="term" value="F:ATP binding"/>
    <property type="evidence" value="ECO:0007669"/>
    <property type="project" value="UniProtKB-KW"/>
</dbReference>
<dbReference type="Gene3D" id="1.20.1560.10">
    <property type="entry name" value="ABC transporter type 1, transmembrane domain"/>
    <property type="match status" value="1"/>
</dbReference>
<comment type="caution">
    <text evidence="13">The sequence shown here is derived from an EMBL/GenBank/DDBJ whole genome shotgun (WGS) entry which is preliminary data.</text>
</comment>
<keyword evidence="6" id="KW-0645">Protease</keyword>
<keyword evidence="14" id="KW-1185">Reference proteome</keyword>
<feature type="transmembrane region" description="Helical" evidence="10">
    <location>
        <begin position="130"/>
        <end position="157"/>
    </location>
</feature>
<name>A0A084J8C3_9CLOT</name>
<dbReference type="PANTHER" id="PTHR43394:SF1">
    <property type="entry name" value="ATP-BINDING CASSETTE SUB-FAMILY B MEMBER 10, MITOCHONDRIAL"/>
    <property type="match status" value="1"/>
</dbReference>
<dbReference type="Pfam" id="PF00664">
    <property type="entry name" value="ABC_membrane"/>
    <property type="match status" value="1"/>
</dbReference>
<evidence type="ECO:0000256" key="8">
    <source>
        <dbReference type="ARBA" id="ARBA00022989"/>
    </source>
</evidence>
<dbReference type="PROSITE" id="PS50929">
    <property type="entry name" value="ABC_TM1F"/>
    <property type="match status" value="1"/>
</dbReference>
<dbReference type="InterPro" id="IPR017871">
    <property type="entry name" value="ABC_transporter-like_CS"/>
</dbReference>
<dbReference type="eggNOG" id="COG1132">
    <property type="taxonomic scope" value="Bacteria"/>
</dbReference>
<dbReference type="CDD" id="cd07346">
    <property type="entry name" value="ABC_6TM_exporters"/>
    <property type="match status" value="1"/>
</dbReference>
<feature type="domain" description="ABC transmembrane type-1" evidence="12">
    <location>
        <begin position="24"/>
        <end position="306"/>
    </location>
</feature>
<dbReference type="PROSITE" id="PS50893">
    <property type="entry name" value="ABC_TRANSPORTER_2"/>
    <property type="match status" value="1"/>
</dbReference>
<keyword evidence="3" id="KW-1003">Cell membrane</keyword>
<evidence type="ECO:0000256" key="5">
    <source>
        <dbReference type="ARBA" id="ARBA00022741"/>
    </source>
</evidence>
<evidence type="ECO:0000256" key="4">
    <source>
        <dbReference type="ARBA" id="ARBA00022692"/>
    </source>
</evidence>
<organism evidence="13 14">
    <name type="scientific">Clostridium sulfidigenes</name>
    <dbReference type="NCBI Taxonomy" id="318464"/>
    <lineage>
        <taxon>Bacteria</taxon>
        <taxon>Bacillati</taxon>
        <taxon>Bacillota</taxon>
        <taxon>Clostridia</taxon>
        <taxon>Eubacteriales</taxon>
        <taxon>Clostridiaceae</taxon>
        <taxon>Clostridium</taxon>
    </lineage>
</organism>
<evidence type="ECO:0000256" key="10">
    <source>
        <dbReference type="SAM" id="Phobius"/>
    </source>
</evidence>
<dbReference type="SUPFAM" id="SSF52540">
    <property type="entry name" value="P-loop containing nucleoside triphosphate hydrolases"/>
    <property type="match status" value="1"/>
</dbReference>
<dbReference type="Gene3D" id="3.40.50.300">
    <property type="entry name" value="P-loop containing nucleotide triphosphate hydrolases"/>
    <property type="match status" value="1"/>
</dbReference>
<keyword evidence="9 10" id="KW-0472">Membrane</keyword>
<keyword evidence="7" id="KW-0067">ATP-binding</keyword>
<evidence type="ECO:0000256" key="7">
    <source>
        <dbReference type="ARBA" id="ARBA00022840"/>
    </source>
</evidence>
<dbReference type="STRING" id="318464.IO99_15865"/>
<accession>A0A084J8C3</accession>
<protein>
    <submittedName>
        <fullName evidence="13">Helicase</fullName>
    </submittedName>
</protein>
<evidence type="ECO:0000259" key="11">
    <source>
        <dbReference type="PROSITE" id="PS50893"/>
    </source>
</evidence>
<keyword evidence="6" id="KW-0378">Hydrolase</keyword>
<dbReference type="Pfam" id="PF00005">
    <property type="entry name" value="ABC_tran"/>
    <property type="match status" value="1"/>
</dbReference>
<dbReference type="GO" id="GO:0015421">
    <property type="term" value="F:ABC-type oligopeptide transporter activity"/>
    <property type="evidence" value="ECO:0007669"/>
    <property type="project" value="TreeGrafter"/>
</dbReference>